<sequence length="212" mass="21918">MLPAANFWGFVAAALVLIVIPGPSVLFSVGRALALGRVGGVVSVVGNTLGLIPIIVLVALGVGSLIVASEPVFFGLRIVGAAYLVYLGVQSIRERRAAAAALTADVARTSHWRQLGQGFVVGVTNPKTIAFFLAVLPQFVAPGAGSPTWQLVQLGLIFAVLALASDSVWAIAAGSARRWFARTPRRIEHLTAIGGACIVVLGLVLGVSAFVE</sequence>
<dbReference type="Proteomes" id="UP000438182">
    <property type="component" value="Unassembled WGS sequence"/>
</dbReference>
<feature type="transmembrane region" description="Helical" evidence="6">
    <location>
        <begin position="6"/>
        <end position="29"/>
    </location>
</feature>
<dbReference type="PANTHER" id="PTHR30086:SF20">
    <property type="entry name" value="ARGININE EXPORTER PROTEIN ARGO-RELATED"/>
    <property type="match status" value="1"/>
</dbReference>
<accession>A0A6I4NW45</accession>
<keyword evidence="2" id="KW-1003">Cell membrane</keyword>
<dbReference type="EMBL" id="WSTA01000030">
    <property type="protein sequence ID" value="MWB98578.1"/>
    <property type="molecule type" value="Genomic_DNA"/>
</dbReference>
<feature type="transmembrane region" description="Helical" evidence="6">
    <location>
        <begin position="192"/>
        <end position="211"/>
    </location>
</feature>
<comment type="caution">
    <text evidence="7">The sequence shown here is derived from an EMBL/GenBank/DDBJ whole genome shotgun (WGS) entry which is preliminary data.</text>
</comment>
<dbReference type="PANTHER" id="PTHR30086">
    <property type="entry name" value="ARGININE EXPORTER PROTEIN ARGO"/>
    <property type="match status" value="1"/>
</dbReference>
<dbReference type="GO" id="GO:0015171">
    <property type="term" value="F:amino acid transmembrane transporter activity"/>
    <property type="evidence" value="ECO:0007669"/>
    <property type="project" value="TreeGrafter"/>
</dbReference>
<reference evidence="7 8" key="1">
    <citation type="submission" date="2019-12" db="EMBL/GenBank/DDBJ databases">
        <authorList>
            <person name="Kim Y.S."/>
        </authorList>
    </citation>
    <scope>NUCLEOTIDE SEQUENCE [LARGE SCALE GENOMIC DNA]</scope>
    <source>
        <strain evidence="7 8">MMS17-SY077</strain>
    </source>
</reference>
<evidence type="ECO:0000256" key="5">
    <source>
        <dbReference type="ARBA" id="ARBA00023136"/>
    </source>
</evidence>
<name>A0A6I4NW45_9MICO</name>
<evidence type="ECO:0000256" key="4">
    <source>
        <dbReference type="ARBA" id="ARBA00022989"/>
    </source>
</evidence>
<evidence type="ECO:0000256" key="2">
    <source>
        <dbReference type="ARBA" id="ARBA00022475"/>
    </source>
</evidence>
<evidence type="ECO:0000256" key="1">
    <source>
        <dbReference type="ARBA" id="ARBA00004651"/>
    </source>
</evidence>
<proteinExistence type="predicted"/>
<dbReference type="AlphaFoldDB" id="A0A6I4NW45"/>
<dbReference type="InterPro" id="IPR001123">
    <property type="entry name" value="LeuE-type"/>
</dbReference>
<organism evidence="7 8">
    <name type="scientific">Agromyces seonyuensis</name>
    <dbReference type="NCBI Taxonomy" id="2662446"/>
    <lineage>
        <taxon>Bacteria</taxon>
        <taxon>Bacillati</taxon>
        <taxon>Actinomycetota</taxon>
        <taxon>Actinomycetes</taxon>
        <taxon>Micrococcales</taxon>
        <taxon>Microbacteriaceae</taxon>
        <taxon>Agromyces</taxon>
    </lineage>
</organism>
<feature type="transmembrane region" description="Helical" evidence="6">
    <location>
        <begin position="151"/>
        <end position="172"/>
    </location>
</feature>
<dbReference type="GO" id="GO:0005886">
    <property type="term" value="C:plasma membrane"/>
    <property type="evidence" value="ECO:0007669"/>
    <property type="project" value="UniProtKB-SubCell"/>
</dbReference>
<evidence type="ECO:0000313" key="7">
    <source>
        <dbReference type="EMBL" id="MWB98578.1"/>
    </source>
</evidence>
<keyword evidence="8" id="KW-1185">Reference proteome</keyword>
<gene>
    <name evidence="7" type="ORF">GB864_08460</name>
</gene>
<protein>
    <submittedName>
        <fullName evidence="7">LysE family transporter</fullName>
    </submittedName>
</protein>
<dbReference type="Pfam" id="PF01810">
    <property type="entry name" value="LysE"/>
    <property type="match status" value="1"/>
</dbReference>
<dbReference type="PIRSF" id="PIRSF006324">
    <property type="entry name" value="LeuE"/>
    <property type="match status" value="1"/>
</dbReference>
<feature type="transmembrane region" description="Helical" evidence="6">
    <location>
        <begin position="72"/>
        <end position="89"/>
    </location>
</feature>
<comment type="subcellular location">
    <subcellularLocation>
        <location evidence="1">Cell membrane</location>
        <topology evidence="1">Multi-pass membrane protein</topology>
    </subcellularLocation>
</comment>
<feature type="transmembrane region" description="Helical" evidence="6">
    <location>
        <begin position="118"/>
        <end position="139"/>
    </location>
</feature>
<evidence type="ECO:0000313" key="8">
    <source>
        <dbReference type="Proteomes" id="UP000438182"/>
    </source>
</evidence>
<evidence type="ECO:0000256" key="3">
    <source>
        <dbReference type="ARBA" id="ARBA00022692"/>
    </source>
</evidence>
<evidence type="ECO:0000256" key="6">
    <source>
        <dbReference type="SAM" id="Phobius"/>
    </source>
</evidence>
<dbReference type="RefSeq" id="WP_160424038.1">
    <property type="nucleotide sequence ID" value="NZ_WSTA01000030.1"/>
</dbReference>
<keyword evidence="3 6" id="KW-0812">Transmembrane</keyword>
<keyword evidence="4 6" id="KW-1133">Transmembrane helix</keyword>
<keyword evidence="5 6" id="KW-0472">Membrane</keyword>
<feature type="transmembrane region" description="Helical" evidence="6">
    <location>
        <begin position="41"/>
        <end position="66"/>
    </location>
</feature>